<dbReference type="PANTHER" id="PTHR37814:SF1">
    <property type="entry name" value="MEMBRANE PROTEIN"/>
    <property type="match status" value="1"/>
</dbReference>
<reference evidence="2 3" key="1">
    <citation type="journal article" date="2007" name="Int. J. Syst. Evol. Microbiol.">
        <title>Oceanobacillus profundus sp. nov., isolated from a deep-sea sediment core.</title>
        <authorList>
            <person name="Kim Y.G."/>
            <person name="Choi D.H."/>
            <person name="Hyun S."/>
            <person name="Cho B.C."/>
        </authorList>
    </citation>
    <scope>NUCLEOTIDE SEQUENCE [LARGE SCALE GENOMIC DNA]</scope>
    <source>
        <strain evidence="2 3">DSM 18246</strain>
    </source>
</reference>
<keyword evidence="1" id="KW-1133">Transmembrane helix</keyword>
<keyword evidence="1" id="KW-0472">Membrane</keyword>
<sequence>MKKSLQVAGAYVGLIVGAGFASGQEVMQFFTSFGIYSVIGTIIAGLLFAFLGMHVLQLGTYYQTASHREVIYKICGRYFGFAIDLLITFFLFGVAVVMIAGSGSIFEQQFGIPPLVGNLIMTVAVIVTLCLNVNKVIAVISSITPYLLVLIFIITGYSLFTSDASFSQLNALAEAQPASAPNFIIGALLYVSYNLAAGFAMLAVIGGTIKDRKTAGWGGILGGIGLGLLLFLINLSLFMNIGSIQEADMPTLVLATEVSPIVGILMAIALLGMIFNTAVGMLYAFTARLVPQNTRTFKGAVVIIGLLAFGASFIGFTTLVGTVYPITGYLGFVLIIAVIISWVRLRKAQS</sequence>
<dbReference type="Gene3D" id="1.20.1740.10">
    <property type="entry name" value="Amino acid/polyamine transporter I"/>
    <property type="match status" value="1"/>
</dbReference>
<feature type="transmembrane region" description="Helical" evidence="1">
    <location>
        <begin position="78"/>
        <end position="100"/>
    </location>
</feature>
<dbReference type="InterPro" id="IPR038728">
    <property type="entry name" value="YkvI-like"/>
</dbReference>
<feature type="transmembrane region" description="Helical" evidence="1">
    <location>
        <begin position="297"/>
        <end position="320"/>
    </location>
</feature>
<dbReference type="Proteomes" id="UP000285456">
    <property type="component" value="Unassembled WGS sequence"/>
</dbReference>
<evidence type="ECO:0000313" key="2">
    <source>
        <dbReference type="EMBL" id="RHW34271.1"/>
    </source>
</evidence>
<feature type="transmembrane region" description="Helical" evidence="1">
    <location>
        <begin position="143"/>
        <end position="160"/>
    </location>
</feature>
<evidence type="ECO:0000256" key="1">
    <source>
        <dbReference type="SAM" id="Phobius"/>
    </source>
</evidence>
<protein>
    <recommendedName>
        <fullName evidence="4">Membrane protein YkvI</fullName>
    </recommendedName>
</protein>
<feature type="transmembrane region" description="Helical" evidence="1">
    <location>
        <begin position="326"/>
        <end position="345"/>
    </location>
</feature>
<dbReference type="AlphaFoldDB" id="A0A417YLJ9"/>
<feature type="transmembrane region" description="Helical" evidence="1">
    <location>
        <begin position="33"/>
        <end position="57"/>
    </location>
</feature>
<evidence type="ECO:0008006" key="4">
    <source>
        <dbReference type="Google" id="ProtNLM"/>
    </source>
</evidence>
<feature type="transmembrane region" description="Helical" evidence="1">
    <location>
        <begin position="112"/>
        <end position="131"/>
    </location>
</feature>
<feature type="transmembrane region" description="Helical" evidence="1">
    <location>
        <begin position="217"/>
        <end position="241"/>
    </location>
</feature>
<keyword evidence="3" id="KW-1185">Reference proteome</keyword>
<accession>A0A417YLJ9</accession>
<feature type="transmembrane region" description="Helical" evidence="1">
    <location>
        <begin position="180"/>
        <end position="205"/>
    </location>
</feature>
<comment type="caution">
    <text evidence="2">The sequence shown here is derived from an EMBL/GenBank/DDBJ whole genome shotgun (WGS) entry which is preliminary data.</text>
</comment>
<dbReference type="EMBL" id="QWEH01000002">
    <property type="protein sequence ID" value="RHW34271.1"/>
    <property type="molecule type" value="Genomic_DNA"/>
</dbReference>
<keyword evidence="1" id="KW-0812">Transmembrane</keyword>
<proteinExistence type="predicted"/>
<dbReference type="PANTHER" id="PTHR37814">
    <property type="entry name" value="CONSERVED MEMBRANE PROTEIN"/>
    <property type="match status" value="1"/>
</dbReference>
<organism evidence="2 3">
    <name type="scientific">Oceanobacillus profundus</name>
    <dbReference type="NCBI Taxonomy" id="372463"/>
    <lineage>
        <taxon>Bacteria</taxon>
        <taxon>Bacillati</taxon>
        <taxon>Bacillota</taxon>
        <taxon>Bacilli</taxon>
        <taxon>Bacillales</taxon>
        <taxon>Bacillaceae</taxon>
        <taxon>Oceanobacillus</taxon>
    </lineage>
</organism>
<feature type="transmembrane region" description="Helical" evidence="1">
    <location>
        <begin position="261"/>
        <end position="285"/>
    </location>
</feature>
<name>A0A417YLJ9_9BACI</name>
<gene>
    <name evidence="2" type="ORF">D1B32_03620</name>
</gene>
<evidence type="ECO:0000313" key="3">
    <source>
        <dbReference type="Proteomes" id="UP000285456"/>
    </source>
</evidence>
<dbReference type="OrthoDB" id="4424890at2"/>
<dbReference type="RefSeq" id="WP_118888640.1">
    <property type="nucleotide sequence ID" value="NZ_JAMAWL010000010.1"/>
</dbReference>